<comment type="caution">
    <text evidence="2">The sequence shown here is derived from an EMBL/GenBank/DDBJ whole genome shotgun (WGS) entry which is preliminary data.</text>
</comment>
<sequence>MWRAAPWRADPLDGSGLGQDTGHDHPGQRRATFERDGGSFTDHRIGSRWYISGRAVDGEPAGGALTPVDQVDTFRFAW</sequence>
<evidence type="ECO:0000313" key="2">
    <source>
        <dbReference type="EMBL" id="MDT0329820.1"/>
    </source>
</evidence>
<evidence type="ECO:0000313" key="3">
    <source>
        <dbReference type="Proteomes" id="UP001183390"/>
    </source>
</evidence>
<name>A0ABU2MAX7_9ACTN</name>
<dbReference type="EMBL" id="JAVREP010000009">
    <property type="protein sequence ID" value="MDT0329820.1"/>
    <property type="molecule type" value="Genomic_DNA"/>
</dbReference>
<protein>
    <submittedName>
        <fullName evidence="2">Uncharacterized protein</fullName>
    </submittedName>
</protein>
<evidence type="ECO:0000256" key="1">
    <source>
        <dbReference type="SAM" id="MobiDB-lite"/>
    </source>
</evidence>
<gene>
    <name evidence="2" type="ORF">RM479_15510</name>
</gene>
<feature type="region of interest" description="Disordered" evidence="1">
    <location>
        <begin position="1"/>
        <end position="40"/>
    </location>
</feature>
<proteinExistence type="predicted"/>
<organism evidence="2 3">
    <name type="scientific">Nocardiopsis lambiniae</name>
    <dbReference type="NCBI Taxonomy" id="3075539"/>
    <lineage>
        <taxon>Bacteria</taxon>
        <taxon>Bacillati</taxon>
        <taxon>Actinomycetota</taxon>
        <taxon>Actinomycetes</taxon>
        <taxon>Streptosporangiales</taxon>
        <taxon>Nocardiopsidaceae</taxon>
        <taxon>Nocardiopsis</taxon>
    </lineage>
</organism>
<keyword evidence="3" id="KW-1185">Reference proteome</keyword>
<reference evidence="3" key="1">
    <citation type="submission" date="2023-07" db="EMBL/GenBank/DDBJ databases">
        <title>30 novel species of actinomycetes from the DSMZ collection.</title>
        <authorList>
            <person name="Nouioui I."/>
        </authorList>
    </citation>
    <scope>NUCLEOTIDE SEQUENCE [LARGE SCALE GENOMIC DNA]</scope>
    <source>
        <strain evidence="3">DSM 44743</strain>
    </source>
</reference>
<dbReference type="Proteomes" id="UP001183390">
    <property type="component" value="Unassembled WGS sequence"/>
</dbReference>
<feature type="compositionally biased region" description="Basic and acidic residues" evidence="1">
    <location>
        <begin position="21"/>
        <end position="40"/>
    </location>
</feature>
<dbReference type="RefSeq" id="WP_311512431.1">
    <property type="nucleotide sequence ID" value="NZ_JAVREP010000009.1"/>
</dbReference>
<accession>A0ABU2MAX7</accession>